<dbReference type="GO" id="GO:0016758">
    <property type="term" value="F:hexosyltransferase activity"/>
    <property type="evidence" value="ECO:0007669"/>
    <property type="project" value="TreeGrafter"/>
</dbReference>
<name>A0A437N620_9SPHN</name>
<evidence type="ECO:0000256" key="4">
    <source>
        <dbReference type="ARBA" id="ARBA00022519"/>
    </source>
</evidence>
<gene>
    <name evidence="11" type="ORF">EOE18_08630</name>
</gene>
<dbReference type="InterPro" id="IPR029044">
    <property type="entry name" value="Nucleotide-diphossugar_trans"/>
</dbReference>
<evidence type="ECO:0000256" key="1">
    <source>
        <dbReference type="ARBA" id="ARBA00004429"/>
    </source>
</evidence>
<dbReference type="OrthoDB" id="5294733at2"/>
<evidence type="ECO:0000256" key="2">
    <source>
        <dbReference type="ARBA" id="ARBA00004881"/>
    </source>
</evidence>
<evidence type="ECO:0000256" key="5">
    <source>
        <dbReference type="ARBA" id="ARBA00022676"/>
    </source>
</evidence>
<keyword evidence="3" id="KW-1003">Cell membrane</keyword>
<evidence type="ECO:0000313" key="11">
    <source>
        <dbReference type="EMBL" id="RVU05365.1"/>
    </source>
</evidence>
<keyword evidence="5" id="KW-0328">Glycosyltransferase</keyword>
<keyword evidence="12" id="KW-1185">Reference proteome</keyword>
<keyword evidence="7 10" id="KW-0812">Transmembrane</keyword>
<evidence type="ECO:0000256" key="6">
    <source>
        <dbReference type="ARBA" id="ARBA00022679"/>
    </source>
</evidence>
<keyword evidence="4" id="KW-0997">Cell inner membrane</keyword>
<feature type="transmembrane region" description="Helical" evidence="10">
    <location>
        <begin position="351"/>
        <end position="369"/>
    </location>
</feature>
<comment type="pathway">
    <text evidence="2">Glycan metabolism.</text>
</comment>
<sequence>MLALGTTETGIRLVEFLLLIEREMLIFALFWFVVGLVDELLVDGIWLVLRGRSQQKTPRVDSRLACEPLQGRLAVMVAAWREADVIGTTIATMLDHWRGQDVTLYVGCYCNDPATIAAAMAGAAQDSRLRIIVHDRHGPTTKADCLNRLYAALCADERRMGRAYRGIILHDSEDMVHPLELALVDRALDEVDFVQLPVRPELPAGPHWVSGHYADEFTEAHARMLPVRDILGAGLPAAGVSCGFARAMLHQIAQLRQADGGTGPFAAECLTEDYELGLLITRLGGRSRFLRCRDERGQLIGTRSYFPDTLSGAVRQKTRWIHGISLQGWDRLGWGRRWVEKWMTLRDRRGPLTALVLFTGYALLMLDAALQGLRWQLGAAMPQVAYPSALRWGLMLCGMGMVWRAGMRFTFTTREYGWGEGVRAVLRMPLANVVMIMAARRAVFSYCRTLAGQALVWDKTEHDIHPARKIVGAAP</sequence>
<evidence type="ECO:0000256" key="8">
    <source>
        <dbReference type="ARBA" id="ARBA00022989"/>
    </source>
</evidence>
<dbReference type="NCBIfam" id="NF011307">
    <property type="entry name" value="PRK14716.1-5"/>
    <property type="match status" value="1"/>
</dbReference>
<evidence type="ECO:0000256" key="10">
    <source>
        <dbReference type="SAM" id="Phobius"/>
    </source>
</evidence>
<dbReference type="EMBL" id="SACO01000005">
    <property type="protein sequence ID" value="RVU05365.1"/>
    <property type="molecule type" value="Genomic_DNA"/>
</dbReference>
<organism evidence="11 12">
    <name type="scientific">Novosphingobium umbonatum</name>
    <dbReference type="NCBI Taxonomy" id="1908524"/>
    <lineage>
        <taxon>Bacteria</taxon>
        <taxon>Pseudomonadati</taxon>
        <taxon>Pseudomonadota</taxon>
        <taxon>Alphaproteobacteria</taxon>
        <taxon>Sphingomonadales</taxon>
        <taxon>Sphingomonadaceae</taxon>
        <taxon>Novosphingobium</taxon>
    </lineage>
</organism>
<accession>A0A437N620</accession>
<dbReference type="Proteomes" id="UP000282837">
    <property type="component" value="Unassembled WGS sequence"/>
</dbReference>
<dbReference type="AlphaFoldDB" id="A0A437N620"/>
<keyword evidence="6 11" id="KW-0808">Transferase</keyword>
<protein>
    <submittedName>
        <fullName evidence="11">Glycosyl transferase family protein</fullName>
    </submittedName>
</protein>
<dbReference type="InterPro" id="IPR050321">
    <property type="entry name" value="Glycosyltr_2/OpgH_subfam"/>
</dbReference>
<feature type="transmembrane region" description="Helical" evidence="10">
    <location>
        <begin position="389"/>
        <end position="406"/>
    </location>
</feature>
<comment type="subcellular location">
    <subcellularLocation>
        <location evidence="1">Cell inner membrane</location>
        <topology evidence="1">Multi-pass membrane protein</topology>
    </subcellularLocation>
</comment>
<dbReference type="GO" id="GO:0005886">
    <property type="term" value="C:plasma membrane"/>
    <property type="evidence" value="ECO:0007669"/>
    <property type="project" value="UniProtKB-SubCell"/>
</dbReference>
<comment type="caution">
    <text evidence="11">The sequence shown here is derived from an EMBL/GenBank/DDBJ whole genome shotgun (WGS) entry which is preliminary data.</text>
</comment>
<proteinExistence type="predicted"/>
<evidence type="ECO:0000256" key="7">
    <source>
        <dbReference type="ARBA" id="ARBA00022692"/>
    </source>
</evidence>
<dbReference type="PANTHER" id="PTHR43867">
    <property type="entry name" value="CELLULOSE SYNTHASE CATALYTIC SUBUNIT A [UDP-FORMING]"/>
    <property type="match status" value="1"/>
</dbReference>
<keyword evidence="9 10" id="KW-0472">Membrane</keyword>
<dbReference type="SUPFAM" id="SSF53448">
    <property type="entry name" value="Nucleotide-diphospho-sugar transferases"/>
    <property type="match status" value="1"/>
</dbReference>
<dbReference type="PANTHER" id="PTHR43867:SF5">
    <property type="entry name" value="GLUCANS BIOSYNTHESIS GLUCOSYLTRANSFERASE H"/>
    <property type="match status" value="1"/>
</dbReference>
<evidence type="ECO:0000256" key="3">
    <source>
        <dbReference type="ARBA" id="ARBA00022475"/>
    </source>
</evidence>
<keyword evidence="8 10" id="KW-1133">Transmembrane helix</keyword>
<dbReference type="RefSeq" id="WP_127708383.1">
    <property type="nucleotide sequence ID" value="NZ_SACO01000005.1"/>
</dbReference>
<reference evidence="11 12" key="1">
    <citation type="submission" date="2019-01" db="EMBL/GenBank/DDBJ databases">
        <authorList>
            <person name="Chen W.-M."/>
        </authorList>
    </citation>
    <scope>NUCLEOTIDE SEQUENCE [LARGE SCALE GENOMIC DNA]</scope>
    <source>
        <strain evidence="11 12">FSY-9</strain>
    </source>
</reference>
<evidence type="ECO:0000313" key="12">
    <source>
        <dbReference type="Proteomes" id="UP000282837"/>
    </source>
</evidence>
<dbReference type="Pfam" id="PF13641">
    <property type="entry name" value="Glyco_tranf_2_3"/>
    <property type="match status" value="1"/>
</dbReference>
<evidence type="ECO:0000256" key="9">
    <source>
        <dbReference type="ARBA" id="ARBA00023136"/>
    </source>
</evidence>
<feature type="transmembrane region" description="Helical" evidence="10">
    <location>
        <begin position="24"/>
        <end position="49"/>
    </location>
</feature>